<reference evidence="1" key="1">
    <citation type="submission" date="2022-07" db="EMBL/GenBank/DDBJ databases">
        <title>Genome Sequence of Leucocoprinus birnbaumii.</title>
        <authorList>
            <person name="Buettner E."/>
        </authorList>
    </citation>
    <scope>NUCLEOTIDE SEQUENCE</scope>
    <source>
        <strain evidence="1">VT141</strain>
    </source>
</reference>
<protein>
    <submittedName>
        <fullName evidence="1">Uncharacterized protein</fullName>
    </submittedName>
</protein>
<keyword evidence="2" id="KW-1185">Reference proteome</keyword>
<sequence>MPTLTTVLQTLTNSHAFLGSYYMGEQYLKWSISFPMDTVVDSAAPDHPCTMLAIGKVSSTLSNLGILGDYPTSSSVLAKAALRLVLVSPDHPLLSTYWNRTLNVLMELESDMLVFPLDPDPHLPLVPGFMTFESPIFVNTNTESNEFGVPDTQSPSQEADCPPEVLKHHMTWAECDIRGPDEEQIPRQRVEDMLAGKTVAVEFKLGHFKAHSREIFVPLMEKITIVDVA</sequence>
<accession>A0AAD5YT05</accession>
<gene>
    <name evidence="1" type="ORF">NP233_g9309</name>
</gene>
<evidence type="ECO:0000313" key="1">
    <source>
        <dbReference type="EMBL" id="KAJ3562872.1"/>
    </source>
</evidence>
<proteinExistence type="predicted"/>
<dbReference type="EMBL" id="JANIEX010000821">
    <property type="protein sequence ID" value="KAJ3562872.1"/>
    <property type="molecule type" value="Genomic_DNA"/>
</dbReference>
<evidence type="ECO:0000313" key="2">
    <source>
        <dbReference type="Proteomes" id="UP001213000"/>
    </source>
</evidence>
<name>A0AAD5YT05_9AGAR</name>
<comment type="caution">
    <text evidence="1">The sequence shown here is derived from an EMBL/GenBank/DDBJ whole genome shotgun (WGS) entry which is preliminary data.</text>
</comment>
<organism evidence="1 2">
    <name type="scientific">Leucocoprinus birnbaumii</name>
    <dbReference type="NCBI Taxonomy" id="56174"/>
    <lineage>
        <taxon>Eukaryota</taxon>
        <taxon>Fungi</taxon>
        <taxon>Dikarya</taxon>
        <taxon>Basidiomycota</taxon>
        <taxon>Agaricomycotina</taxon>
        <taxon>Agaricomycetes</taxon>
        <taxon>Agaricomycetidae</taxon>
        <taxon>Agaricales</taxon>
        <taxon>Agaricineae</taxon>
        <taxon>Agaricaceae</taxon>
        <taxon>Leucocoprinus</taxon>
    </lineage>
</organism>
<dbReference type="AlphaFoldDB" id="A0AAD5YT05"/>
<dbReference type="Proteomes" id="UP001213000">
    <property type="component" value="Unassembled WGS sequence"/>
</dbReference>